<dbReference type="OrthoDB" id="8933179at2759"/>
<sequence>MAESGPLIFNGNVAESWRRFVQKYEVFIAAACSTKAKKTPAYILLNLAGGEAIEREKSFTYEGE</sequence>
<name>A0A7D9JPM0_PARCT</name>
<dbReference type="Proteomes" id="UP001152795">
    <property type="component" value="Unassembled WGS sequence"/>
</dbReference>
<keyword evidence="2" id="KW-1185">Reference proteome</keyword>
<reference evidence="1" key="1">
    <citation type="submission" date="2020-04" db="EMBL/GenBank/DDBJ databases">
        <authorList>
            <person name="Alioto T."/>
            <person name="Alioto T."/>
            <person name="Gomez Garrido J."/>
        </authorList>
    </citation>
    <scope>NUCLEOTIDE SEQUENCE</scope>
    <source>
        <strain evidence="1">A484AB</strain>
    </source>
</reference>
<comment type="caution">
    <text evidence="1">The sequence shown here is derived from an EMBL/GenBank/DDBJ whole genome shotgun (WGS) entry which is preliminary data.</text>
</comment>
<protein>
    <submittedName>
        <fullName evidence="1">Uncharacterized protein</fullName>
    </submittedName>
</protein>
<evidence type="ECO:0000313" key="2">
    <source>
        <dbReference type="Proteomes" id="UP001152795"/>
    </source>
</evidence>
<dbReference type="AlphaFoldDB" id="A0A7D9JPM0"/>
<organism evidence="1 2">
    <name type="scientific">Paramuricea clavata</name>
    <name type="common">Red gorgonian</name>
    <name type="synonym">Violescent sea-whip</name>
    <dbReference type="NCBI Taxonomy" id="317549"/>
    <lineage>
        <taxon>Eukaryota</taxon>
        <taxon>Metazoa</taxon>
        <taxon>Cnidaria</taxon>
        <taxon>Anthozoa</taxon>
        <taxon>Octocorallia</taxon>
        <taxon>Malacalcyonacea</taxon>
        <taxon>Plexauridae</taxon>
        <taxon>Paramuricea</taxon>
    </lineage>
</organism>
<dbReference type="EMBL" id="CACRXK020018955">
    <property type="protein sequence ID" value="CAB4033107.1"/>
    <property type="molecule type" value="Genomic_DNA"/>
</dbReference>
<gene>
    <name evidence="1" type="ORF">PACLA_8A006290</name>
</gene>
<proteinExistence type="predicted"/>
<evidence type="ECO:0000313" key="1">
    <source>
        <dbReference type="EMBL" id="CAB4033107.1"/>
    </source>
</evidence>
<feature type="non-terminal residue" evidence="1">
    <location>
        <position position="64"/>
    </location>
</feature>
<accession>A0A7D9JPM0</accession>